<keyword evidence="3" id="KW-1185">Reference proteome</keyword>
<dbReference type="Proteomes" id="UP001156881">
    <property type="component" value="Unassembled WGS sequence"/>
</dbReference>
<evidence type="ECO:0000256" key="1">
    <source>
        <dbReference type="SAM" id="MobiDB-lite"/>
    </source>
</evidence>
<proteinExistence type="predicted"/>
<organism evidence="2 3">
    <name type="scientific">Methylobacterium brachythecii</name>
    <dbReference type="NCBI Taxonomy" id="1176177"/>
    <lineage>
        <taxon>Bacteria</taxon>
        <taxon>Pseudomonadati</taxon>
        <taxon>Pseudomonadota</taxon>
        <taxon>Alphaproteobacteria</taxon>
        <taxon>Hyphomicrobiales</taxon>
        <taxon>Methylobacteriaceae</taxon>
        <taxon>Methylobacterium</taxon>
    </lineage>
</organism>
<comment type="caution">
    <text evidence="2">The sequence shown here is derived from an EMBL/GenBank/DDBJ whole genome shotgun (WGS) entry which is preliminary data.</text>
</comment>
<feature type="region of interest" description="Disordered" evidence="1">
    <location>
        <begin position="32"/>
        <end position="59"/>
    </location>
</feature>
<protein>
    <submittedName>
        <fullName evidence="2">Uncharacterized protein</fullName>
    </submittedName>
</protein>
<evidence type="ECO:0000313" key="3">
    <source>
        <dbReference type="Proteomes" id="UP001156881"/>
    </source>
</evidence>
<accession>A0ABQ6D4L4</accession>
<dbReference type="EMBL" id="BSPG01000004">
    <property type="protein sequence ID" value="GLS43238.1"/>
    <property type="molecule type" value="Genomic_DNA"/>
</dbReference>
<gene>
    <name evidence="2" type="ORF">GCM10007884_12230</name>
</gene>
<name>A0ABQ6D4L4_9HYPH</name>
<sequence>MEYILPTVDIAEPRDARVTRGAARLQSEIASGLLPGGNNQTEGRRVVSGGRKGRRRIST</sequence>
<evidence type="ECO:0000313" key="2">
    <source>
        <dbReference type="EMBL" id="GLS43238.1"/>
    </source>
</evidence>
<reference evidence="3" key="1">
    <citation type="journal article" date="2019" name="Int. J. Syst. Evol. Microbiol.">
        <title>The Global Catalogue of Microorganisms (GCM) 10K type strain sequencing project: providing services to taxonomists for standard genome sequencing and annotation.</title>
        <authorList>
            <consortium name="The Broad Institute Genomics Platform"/>
            <consortium name="The Broad Institute Genome Sequencing Center for Infectious Disease"/>
            <person name="Wu L."/>
            <person name="Ma J."/>
        </authorList>
    </citation>
    <scope>NUCLEOTIDE SEQUENCE [LARGE SCALE GENOMIC DNA]</scope>
    <source>
        <strain evidence="3">NBRC 107710</strain>
    </source>
</reference>